<dbReference type="SUPFAM" id="SSF101898">
    <property type="entry name" value="NHL repeat"/>
    <property type="match status" value="1"/>
</dbReference>
<dbReference type="InterPro" id="IPR051172">
    <property type="entry name" value="Chlamydia_OmcB"/>
</dbReference>
<evidence type="ECO:0000313" key="3">
    <source>
        <dbReference type="EMBL" id="PTA68795.1"/>
    </source>
</evidence>
<dbReference type="OrthoDB" id="53309at2"/>
<dbReference type="NCBIfam" id="TIGR01451">
    <property type="entry name" value="B_ant_repeat"/>
    <property type="match status" value="2"/>
</dbReference>
<reference evidence="3 4" key="1">
    <citation type="submission" date="2018-03" db="EMBL/GenBank/DDBJ databases">
        <title>Draft genome of Deinococcus sp. OD32.</title>
        <authorList>
            <person name="Wang X.-P."/>
            <person name="Du Z.-J."/>
        </authorList>
    </citation>
    <scope>NUCLEOTIDE SEQUENCE [LARGE SCALE GENOMIC DNA]</scope>
    <source>
        <strain evidence="3 4">OD32</strain>
    </source>
</reference>
<comment type="caution">
    <text evidence="3">The sequence shown here is derived from an EMBL/GenBank/DDBJ whole genome shotgun (WGS) entry which is preliminary data.</text>
</comment>
<keyword evidence="4" id="KW-1185">Reference proteome</keyword>
<dbReference type="InterPro" id="IPR047589">
    <property type="entry name" value="DUF11_rpt"/>
</dbReference>
<organism evidence="3 4">
    <name type="scientific">Deinococcus arcticus</name>
    <dbReference type="NCBI Taxonomy" id="2136176"/>
    <lineage>
        <taxon>Bacteria</taxon>
        <taxon>Thermotogati</taxon>
        <taxon>Deinococcota</taxon>
        <taxon>Deinococci</taxon>
        <taxon>Deinococcales</taxon>
        <taxon>Deinococcaceae</taxon>
        <taxon>Deinococcus</taxon>
    </lineage>
</organism>
<feature type="domain" description="DUF11" evidence="2">
    <location>
        <begin position="226"/>
        <end position="339"/>
    </location>
</feature>
<evidence type="ECO:0000256" key="1">
    <source>
        <dbReference type="SAM" id="SignalP"/>
    </source>
</evidence>
<dbReference type="Gene3D" id="2.130.10.10">
    <property type="entry name" value="YVTN repeat-like/Quinoprotein amine dehydrogenase"/>
    <property type="match status" value="1"/>
</dbReference>
<keyword evidence="1" id="KW-0732">Signal</keyword>
<dbReference type="InterPro" id="IPR015943">
    <property type="entry name" value="WD40/YVTN_repeat-like_dom_sf"/>
</dbReference>
<dbReference type="Proteomes" id="UP000240317">
    <property type="component" value="Unassembled WGS sequence"/>
</dbReference>
<dbReference type="AlphaFoldDB" id="A0A2T3WA72"/>
<proteinExistence type="predicted"/>
<gene>
    <name evidence="3" type="ORF">C8263_06040</name>
</gene>
<dbReference type="InterPro" id="IPR001434">
    <property type="entry name" value="OmcB-like_DUF11"/>
</dbReference>
<dbReference type="Pfam" id="PF01345">
    <property type="entry name" value="DUF11"/>
    <property type="match status" value="2"/>
</dbReference>
<protein>
    <recommendedName>
        <fullName evidence="2">DUF11 domain-containing protein</fullName>
    </recommendedName>
</protein>
<feature type="chain" id="PRO_5015579737" description="DUF11 domain-containing protein" evidence="1">
    <location>
        <begin position="27"/>
        <end position="886"/>
    </location>
</feature>
<accession>A0A2T3WA72</accession>
<dbReference type="Gene3D" id="2.60.40.740">
    <property type="match status" value="1"/>
</dbReference>
<evidence type="ECO:0000259" key="2">
    <source>
        <dbReference type="Pfam" id="PF01345"/>
    </source>
</evidence>
<dbReference type="PANTHER" id="PTHR34819">
    <property type="entry name" value="LARGE CYSTEINE-RICH PERIPLASMIC PROTEIN OMCB"/>
    <property type="match status" value="1"/>
</dbReference>
<dbReference type="EMBL" id="PYSV01000004">
    <property type="protein sequence ID" value="PTA68795.1"/>
    <property type="molecule type" value="Genomic_DNA"/>
</dbReference>
<name>A0A2T3WA72_9DEIO</name>
<sequence>MPLHTWTRALRGVLALGLLGSSAALAQVTATTTTTPAPGTCTASAPFVQSFNTRAALAEVKNHRYINDGDTDDSDDAGTVTNTDGTYTLWDDINRSGTGFALYMNIANFEGKNGGTLSTPGLLYEQRINVPAGASLSYENWVRSHSNTATQLRYVFRDSSGAVLQQTGGALVTTGYTLQTVPTFTSPGTQVTLQIYTLKDGTSADTNVLKLDDLKLTCPVPARPALTITKSNNGPWVAGQSGASYTLTVQNTGNAPTSGAVTVRDLLPTGVSTPASFTPASGWTCTTSGQNVTCTSTAVLAAGASVSLPFPVTLAGTLSGSITNKASVGGGGDPDPTPDPGTCTATGGQCAVSTTTVTPPTAQPTCQQVYALAAPGSSTDGTEIRLLDVTTNTVGTLIATLPSGGTSATLAISADAKRFFTATDDGRLRVYDTVTRTWFSGGVFSGISGRLVRMAVTSTGIGYAMDSGANFWRFETSGAYAVTPLGQVTSSSSGAPSFLDNGDFFADNTGKLYMVSAATGSGSIDLWLITPGAPVSAEYLGRLSNPSEGSQFNGIAASPSGIYARDNLGRLVKIDLVNVTYTSVGTSTPGSTDLASCFFPAFAPKLDVLKSVRKVSGSSGDKVQPGDTLEYTVTVRNSGNLPAGGVTFSDALPAGTTYVAGSARVNGFATTVTGGAPTNLGGAAYPFAQPVGICSQSGSACTTQVLKIDATPNTLDNEAVVTFRVTVNRPFPLNPAEVRNIALVRYAEGPQGGVPSNEVVTPVYQVRLSVTKTVQNITRGGPVGTSSSGNPGDVLEYCIATRNDGNLNATNIVFSDSVPANTAFRVGAYGAGQDIRVSSPAGTAFYTAAADGDPGLLSGGKVSVNGGSFVLAPTQTVTFCFRATIQ</sequence>
<evidence type="ECO:0000313" key="4">
    <source>
        <dbReference type="Proteomes" id="UP000240317"/>
    </source>
</evidence>
<feature type="domain" description="DUF11" evidence="2">
    <location>
        <begin position="621"/>
        <end position="721"/>
    </location>
</feature>
<dbReference type="PANTHER" id="PTHR34819:SF3">
    <property type="entry name" value="CELL SURFACE PROTEIN"/>
    <property type="match status" value="1"/>
</dbReference>
<dbReference type="RefSeq" id="WP_107137214.1">
    <property type="nucleotide sequence ID" value="NZ_PYSV01000004.1"/>
</dbReference>
<feature type="signal peptide" evidence="1">
    <location>
        <begin position="1"/>
        <end position="26"/>
    </location>
</feature>